<evidence type="ECO:0000313" key="4">
    <source>
        <dbReference type="Proteomes" id="UP000779574"/>
    </source>
</evidence>
<evidence type="ECO:0000256" key="1">
    <source>
        <dbReference type="ARBA" id="ARBA00022786"/>
    </source>
</evidence>
<dbReference type="Gene3D" id="3.10.110.10">
    <property type="entry name" value="Ubiquitin Conjugating Enzyme"/>
    <property type="match status" value="1"/>
</dbReference>
<sequence>MTLKRIASELANLHRDPAETGLAAQISPEDTLHWVAQISGPQGSPYAQGIFNISITFEEDYPRGPPRIAFLTPLFHPNVSEKGQIRLAEFEETQWSPAITIRTLLISLQAMLSDPNPLESCILNEEAAALYLQDPGEFKKRARQWTEILAA</sequence>
<dbReference type="SUPFAM" id="SSF54495">
    <property type="entry name" value="UBC-like"/>
    <property type="match status" value="1"/>
</dbReference>
<dbReference type="Pfam" id="PF00179">
    <property type="entry name" value="UQ_con"/>
    <property type="match status" value="1"/>
</dbReference>
<dbReference type="InterPro" id="IPR016135">
    <property type="entry name" value="UBQ-conjugating_enzyme/RWD"/>
</dbReference>
<dbReference type="InterPro" id="IPR000608">
    <property type="entry name" value="UBC"/>
</dbReference>
<keyword evidence="1" id="KW-0833">Ubl conjugation pathway</keyword>
<dbReference type="InterPro" id="IPR050113">
    <property type="entry name" value="Ub_conjugating_enzyme"/>
</dbReference>
<protein>
    <recommendedName>
        <fullName evidence="2">UBC core domain-containing protein</fullName>
    </recommendedName>
</protein>
<dbReference type="OrthoDB" id="7851174at2759"/>
<proteinExistence type="predicted"/>
<reference evidence="3" key="2">
    <citation type="submission" date="2021-08" db="EMBL/GenBank/DDBJ databases">
        <authorList>
            <person name="Gostincar C."/>
            <person name="Sun X."/>
            <person name="Song Z."/>
            <person name="Gunde-Cimerman N."/>
        </authorList>
    </citation>
    <scope>NUCLEOTIDE SEQUENCE</scope>
    <source>
        <strain evidence="3">EXF-9911</strain>
    </source>
</reference>
<dbReference type="EMBL" id="JAHFXF010000351">
    <property type="protein sequence ID" value="KAG9689496.1"/>
    <property type="molecule type" value="Genomic_DNA"/>
</dbReference>
<dbReference type="AlphaFoldDB" id="A0A9P8EFB8"/>
<accession>A0A9P8EFB8</accession>
<feature type="domain" description="UBC core" evidence="2">
    <location>
        <begin position="1"/>
        <end position="151"/>
    </location>
</feature>
<dbReference type="PANTHER" id="PTHR24067">
    <property type="entry name" value="UBIQUITIN-CONJUGATING ENZYME E2"/>
    <property type="match status" value="1"/>
</dbReference>
<feature type="non-terminal residue" evidence="3">
    <location>
        <position position="151"/>
    </location>
</feature>
<gene>
    <name evidence="3" type="ORF">KCU76_g8827</name>
</gene>
<dbReference type="Proteomes" id="UP000779574">
    <property type="component" value="Unassembled WGS sequence"/>
</dbReference>
<organism evidence="3 4">
    <name type="scientific">Aureobasidium melanogenum</name>
    <name type="common">Aureobasidium pullulans var. melanogenum</name>
    <dbReference type="NCBI Taxonomy" id="46634"/>
    <lineage>
        <taxon>Eukaryota</taxon>
        <taxon>Fungi</taxon>
        <taxon>Dikarya</taxon>
        <taxon>Ascomycota</taxon>
        <taxon>Pezizomycotina</taxon>
        <taxon>Dothideomycetes</taxon>
        <taxon>Dothideomycetidae</taxon>
        <taxon>Dothideales</taxon>
        <taxon>Saccotheciaceae</taxon>
        <taxon>Aureobasidium</taxon>
    </lineage>
</organism>
<comment type="caution">
    <text evidence="3">The sequence shown here is derived from an EMBL/GenBank/DDBJ whole genome shotgun (WGS) entry which is preliminary data.</text>
</comment>
<evidence type="ECO:0000313" key="3">
    <source>
        <dbReference type="EMBL" id="KAG9689496.1"/>
    </source>
</evidence>
<name>A0A9P8EFB8_AURME</name>
<reference evidence="3" key="1">
    <citation type="journal article" date="2021" name="J Fungi (Basel)">
        <title>Virulence traits and population genomics of the black yeast Aureobasidium melanogenum.</title>
        <authorList>
            <person name="Cernosa A."/>
            <person name="Sun X."/>
            <person name="Gostincar C."/>
            <person name="Fang C."/>
            <person name="Gunde-Cimerman N."/>
            <person name="Song Z."/>
        </authorList>
    </citation>
    <scope>NUCLEOTIDE SEQUENCE</scope>
    <source>
        <strain evidence="3">EXF-9911</strain>
    </source>
</reference>
<dbReference type="PROSITE" id="PS50127">
    <property type="entry name" value="UBC_2"/>
    <property type="match status" value="1"/>
</dbReference>
<evidence type="ECO:0000259" key="2">
    <source>
        <dbReference type="PROSITE" id="PS50127"/>
    </source>
</evidence>
<dbReference type="SMART" id="SM00212">
    <property type="entry name" value="UBCc"/>
    <property type="match status" value="1"/>
</dbReference>